<feature type="region of interest" description="Disordered" evidence="1">
    <location>
        <begin position="20"/>
        <end position="81"/>
    </location>
</feature>
<keyword evidence="3" id="KW-1185">Reference proteome</keyword>
<dbReference type="Proteomes" id="UP001500831">
    <property type="component" value="Unassembled WGS sequence"/>
</dbReference>
<proteinExistence type="predicted"/>
<name>A0ABN3VSD8_9ACTN</name>
<evidence type="ECO:0000313" key="2">
    <source>
        <dbReference type="EMBL" id="GAA2854597.1"/>
    </source>
</evidence>
<feature type="compositionally biased region" description="Basic and acidic residues" evidence="1">
    <location>
        <begin position="22"/>
        <end position="45"/>
    </location>
</feature>
<reference evidence="2 3" key="1">
    <citation type="journal article" date="2019" name="Int. J. Syst. Evol. Microbiol.">
        <title>The Global Catalogue of Microorganisms (GCM) 10K type strain sequencing project: providing services to taxonomists for standard genome sequencing and annotation.</title>
        <authorList>
            <consortium name="The Broad Institute Genomics Platform"/>
            <consortium name="The Broad Institute Genome Sequencing Center for Infectious Disease"/>
            <person name="Wu L."/>
            <person name="Ma J."/>
        </authorList>
    </citation>
    <scope>NUCLEOTIDE SEQUENCE [LARGE SCALE GENOMIC DNA]</scope>
    <source>
        <strain evidence="2 3">JCM 6242</strain>
    </source>
</reference>
<sequence>MAPYIFGYVHGRRLVRRWLGSPDRRDRVRRLLTERHPPADLDRSDGTASSHPPPAGPGKRTGRGAGTAPRSARRRPRGHQS</sequence>
<organism evidence="2 3">
    <name type="scientific">Streptosporangium fragile</name>
    <dbReference type="NCBI Taxonomy" id="46186"/>
    <lineage>
        <taxon>Bacteria</taxon>
        <taxon>Bacillati</taxon>
        <taxon>Actinomycetota</taxon>
        <taxon>Actinomycetes</taxon>
        <taxon>Streptosporangiales</taxon>
        <taxon>Streptosporangiaceae</taxon>
        <taxon>Streptosporangium</taxon>
    </lineage>
</organism>
<gene>
    <name evidence="2" type="ORF">GCM10010517_12640</name>
</gene>
<comment type="caution">
    <text evidence="2">The sequence shown here is derived from an EMBL/GenBank/DDBJ whole genome shotgun (WGS) entry which is preliminary data.</text>
</comment>
<feature type="compositionally biased region" description="Basic residues" evidence="1">
    <location>
        <begin position="71"/>
        <end position="81"/>
    </location>
</feature>
<evidence type="ECO:0000256" key="1">
    <source>
        <dbReference type="SAM" id="MobiDB-lite"/>
    </source>
</evidence>
<evidence type="ECO:0000313" key="3">
    <source>
        <dbReference type="Proteomes" id="UP001500831"/>
    </source>
</evidence>
<protein>
    <submittedName>
        <fullName evidence="2">Uncharacterized protein</fullName>
    </submittedName>
</protein>
<accession>A0ABN3VSD8</accession>
<dbReference type="EMBL" id="BAAAVI010000006">
    <property type="protein sequence ID" value="GAA2854597.1"/>
    <property type="molecule type" value="Genomic_DNA"/>
</dbReference>